<dbReference type="Gene3D" id="3.40.50.150">
    <property type="entry name" value="Vaccinia Virus protein VP39"/>
    <property type="match status" value="1"/>
</dbReference>
<dbReference type="InterPro" id="IPR029063">
    <property type="entry name" value="SAM-dependent_MTases_sf"/>
</dbReference>
<dbReference type="Proteomes" id="UP001231197">
    <property type="component" value="Unassembled WGS sequence"/>
</dbReference>
<name>A0ABT7ZTU5_9FLAO</name>
<keyword evidence="2" id="KW-1185">Reference proteome</keyword>
<evidence type="ECO:0008006" key="3">
    <source>
        <dbReference type="Google" id="ProtNLM"/>
    </source>
</evidence>
<gene>
    <name evidence="1" type="ORF">QMA06_06805</name>
</gene>
<sequence>MKRDDYYKNIDRAFRLPRVWSNRELLKFAHLFSGHIANVSGWKDIDKEGKHYKDYFSNANSYSITNYKSEARGFQNFENEIFLDLTETLPTALVNNFDVVFNHTVLEHIYEVHTAFKNLCAMTKDVAIVVVPFLQEMHADYGDFWRFTPLTMDKLFKENGMDMMYCSFNSHKNASVYLFCIATKNKAIWLGVIPESKSYIDPYNDANRQNWVGCHAIENHHKKSSLLKRIFNRINKWLE</sequence>
<protein>
    <recommendedName>
        <fullName evidence="3">Methyltransferase domain-containing protein</fullName>
    </recommendedName>
</protein>
<reference evidence="1 2" key="1">
    <citation type="journal article" date="2023" name="Int. J. Syst. Evol. Microbiol.">
        <title>Winogradskyella bathintestinalis sp. nov., isolated from the intestine of the deep-sea loosejaw dragonfish, Malacosteus niger.</title>
        <authorList>
            <person name="Uniacke-Lowe S."/>
            <person name="Johnson C.N."/>
            <person name="Stanton C."/>
            <person name="Hill C."/>
            <person name="Ross P."/>
        </authorList>
    </citation>
    <scope>NUCLEOTIDE SEQUENCE [LARGE SCALE GENOMIC DNA]</scope>
    <source>
        <strain evidence="1 2">APC 3343</strain>
    </source>
</reference>
<dbReference type="RefSeq" id="WP_290206117.1">
    <property type="nucleotide sequence ID" value="NZ_JASDDK010000002.1"/>
</dbReference>
<organism evidence="1 2">
    <name type="scientific">Winogradskyella bathintestinalis</name>
    <dbReference type="NCBI Taxonomy" id="3035208"/>
    <lineage>
        <taxon>Bacteria</taxon>
        <taxon>Pseudomonadati</taxon>
        <taxon>Bacteroidota</taxon>
        <taxon>Flavobacteriia</taxon>
        <taxon>Flavobacteriales</taxon>
        <taxon>Flavobacteriaceae</taxon>
        <taxon>Winogradskyella</taxon>
    </lineage>
</organism>
<comment type="caution">
    <text evidence="1">The sequence shown here is derived from an EMBL/GenBank/DDBJ whole genome shotgun (WGS) entry which is preliminary data.</text>
</comment>
<accession>A0ABT7ZTU5</accession>
<evidence type="ECO:0000313" key="1">
    <source>
        <dbReference type="EMBL" id="MDN3492423.1"/>
    </source>
</evidence>
<dbReference type="SUPFAM" id="SSF53335">
    <property type="entry name" value="S-adenosyl-L-methionine-dependent methyltransferases"/>
    <property type="match status" value="1"/>
</dbReference>
<proteinExistence type="predicted"/>
<dbReference type="EMBL" id="JASDDK010000002">
    <property type="protein sequence ID" value="MDN3492423.1"/>
    <property type="molecule type" value="Genomic_DNA"/>
</dbReference>
<evidence type="ECO:0000313" key="2">
    <source>
        <dbReference type="Proteomes" id="UP001231197"/>
    </source>
</evidence>